<dbReference type="InterPro" id="IPR046342">
    <property type="entry name" value="CBS_dom_sf"/>
</dbReference>
<dbReference type="EMBL" id="FXUG01000015">
    <property type="protein sequence ID" value="SMP72273.1"/>
    <property type="molecule type" value="Genomic_DNA"/>
</dbReference>
<feature type="domain" description="CBS" evidence="3">
    <location>
        <begin position="103"/>
        <end position="157"/>
    </location>
</feature>
<reference evidence="4 5" key="1">
    <citation type="submission" date="2017-05" db="EMBL/GenBank/DDBJ databases">
        <authorList>
            <person name="Varghese N."/>
            <person name="Submissions S."/>
        </authorList>
    </citation>
    <scope>NUCLEOTIDE SEQUENCE [LARGE SCALE GENOMIC DNA]</scope>
    <source>
        <strain evidence="4 5">DSM 25457</strain>
    </source>
</reference>
<evidence type="ECO:0000313" key="4">
    <source>
        <dbReference type="EMBL" id="SMP72273.1"/>
    </source>
</evidence>
<comment type="caution">
    <text evidence="4">The sequence shown here is derived from an EMBL/GenBank/DDBJ whole genome shotgun (WGS) entry which is preliminary data.</text>
</comment>
<keyword evidence="5" id="KW-1185">Reference proteome</keyword>
<evidence type="ECO:0000313" key="5">
    <source>
        <dbReference type="Proteomes" id="UP001158067"/>
    </source>
</evidence>
<sequence>MHATQVDLEVPVHSFMRRQPVSILETETVQDAVEMMAEHHLSALPVVDENKMLKGMVTVNDMLRLIQNAERTLNCNLAIYDENYLVNELIRECLGSDPVSSVMSTATITAEQDDSIQRVSKLMIENQVHHIPVMNHDKKLVGVVSTMDFVRFVNENH</sequence>
<dbReference type="Proteomes" id="UP001158067">
    <property type="component" value="Unassembled WGS sequence"/>
</dbReference>
<evidence type="ECO:0000259" key="3">
    <source>
        <dbReference type="PROSITE" id="PS51371"/>
    </source>
</evidence>
<dbReference type="RefSeq" id="WP_283434570.1">
    <property type="nucleotide sequence ID" value="NZ_FXUG01000015.1"/>
</dbReference>
<dbReference type="SUPFAM" id="SSF54631">
    <property type="entry name" value="CBS-domain pair"/>
    <property type="match status" value="1"/>
</dbReference>
<dbReference type="InterPro" id="IPR000644">
    <property type="entry name" value="CBS_dom"/>
</dbReference>
<dbReference type="PROSITE" id="PS51371">
    <property type="entry name" value="CBS"/>
    <property type="match status" value="2"/>
</dbReference>
<evidence type="ECO:0000256" key="2">
    <source>
        <dbReference type="PROSITE-ProRule" id="PRU00703"/>
    </source>
</evidence>
<feature type="domain" description="CBS" evidence="3">
    <location>
        <begin position="16"/>
        <end position="73"/>
    </location>
</feature>
<dbReference type="Pfam" id="PF00571">
    <property type="entry name" value="CBS"/>
    <property type="match status" value="2"/>
</dbReference>
<keyword evidence="1 2" id="KW-0129">CBS domain</keyword>
<dbReference type="InterPro" id="IPR051257">
    <property type="entry name" value="Diverse_CBS-Domain"/>
</dbReference>
<protein>
    <submittedName>
        <fullName evidence="4">CBS domain-containing protein</fullName>
    </submittedName>
</protein>
<evidence type="ECO:0000256" key="1">
    <source>
        <dbReference type="ARBA" id="ARBA00023122"/>
    </source>
</evidence>
<proteinExistence type="predicted"/>
<name>A0ABY1QIH5_9BACT</name>
<dbReference type="PANTHER" id="PTHR43080">
    <property type="entry name" value="CBS DOMAIN-CONTAINING PROTEIN CBSX3, MITOCHONDRIAL"/>
    <property type="match status" value="1"/>
</dbReference>
<accession>A0ABY1QIH5</accession>
<gene>
    <name evidence="4" type="ORF">SAMN06265222_11534</name>
</gene>
<dbReference type="Gene3D" id="3.10.580.10">
    <property type="entry name" value="CBS-domain"/>
    <property type="match status" value="2"/>
</dbReference>
<dbReference type="PANTHER" id="PTHR43080:SF2">
    <property type="entry name" value="CBS DOMAIN-CONTAINING PROTEIN"/>
    <property type="match status" value="1"/>
</dbReference>
<organism evidence="4 5">
    <name type="scientific">Neorhodopirellula lusitana</name>
    <dbReference type="NCBI Taxonomy" id="445327"/>
    <lineage>
        <taxon>Bacteria</taxon>
        <taxon>Pseudomonadati</taxon>
        <taxon>Planctomycetota</taxon>
        <taxon>Planctomycetia</taxon>
        <taxon>Pirellulales</taxon>
        <taxon>Pirellulaceae</taxon>
        <taxon>Neorhodopirellula</taxon>
    </lineage>
</organism>
<dbReference type="SMART" id="SM00116">
    <property type="entry name" value="CBS"/>
    <property type="match status" value="2"/>
</dbReference>